<feature type="transmembrane region" description="Helical" evidence="1">
    <location>
        <begin position="61"/>
        <end position="81"/>
    </location>
</feature>
<gene>
    <name evidence="2" type="ORF">HDA44_004335</name>
</gene>
<organism evidence="2 3">
    <name type="scientific">Kribbella solani</name>
    <dbReference type="NCBI Taxonomy" id="236067"/>
    <lineage>
        <taxon>Bacteria</taxon>
        <taxon>Bacillati</taxon>
        <taxon>Actinomycetota</taxon>
        <taxon>Actinomycetes</taxon>
        <taxon>Propionibacteriales</taxon>
        <taxon>Kribbellaceae</taxon>
        <taxon>Kribbella</taxon>
    </lineage>
</organism>
<proteinExistence type="predicted"/>
<feature type="transmembrane region" description="Helical" evidence="1">
    <location>
        <begin position="86"/>
        <end position="104"/>
    </location>
</feature>
<protein>
    <submittedName>
        <fullName evidence="2">Uncharacterized protein</fullName>
    </submittedName>
</protein>
<dbReference type="AlphaFoldDB" id="A0A841DPF1"/>
<keyword evidence="3" id="KW-1185">Reference proteome</keyword>
<keyword evidence="1" id="KW-1133">Transmembrane helix</keyword>
<evidence type="ECO:0000256" key="1">
    <source>
        <dbReference type="SAM" id="Phobius"/>
    </source>
</evidence>
<sequence>MKYAPLVFFLGVAAILAIVIVAGKPLRRRGSPHGPMWRYIALGAVLFLLAGVLYTFPPHSTLFACLVMVLGVGFFCVGIAILGGGYYTYLGAVASGLAAVPFVMTPTPVGLSRVGQTLTCTIRDYKSYGVSEFTADCPNGHSYPFTVQGLRQFPAGKLQVIVDPHGLLRAQFVGQAHVRIDLIAGILCLLGATAIVIAAPLHRRKLGGQVKPAMNPRPFSGR</sequence>
<name>A0A841DPF1_9ACTN</name>
<comment type="caution">
    <text evidence="2">The sequence shown here is derived from an EMBL/GenBank/DDBJ whole genome shotgun (WGS) entry which is preliminary data.</text>
</comment>
<accession>A0A841DPF1</accession>
<feature type="transmembrane region" description="Helical" evidence="1">
    <location>
        <begin position="36"/>
        <end position="55"/>
    </location>
</feature>
<feature type="transmembrane region" description="Helical" evidence="1">
    <location>
        <begin position="6"/>
        <end position="24"/>
    </location>
</feature>
<keyword evidence="1" id="KW-0472">Membrane</keyword>
<reference evidence="2 3" key="1">
    <citation type="submission" date="2020-08" db="EMBL/GenBank/DDBJ databases">
        <title>Sequencing the genomes of 1000 actinobacteria strains.</title>
        <authorList>
            <person name="Klenk H.-P."/>
        </authorList>
    </citation>
    <scope>NUCLEOTIDE SEQUENCE [LARGE SCALE GENOMIC DNA]</scope>
    <source>
        <strain evidence="2 3">DSM 17294</strain>
    </source>
</reference>
<keyword evidence="1" id="KW-0812">Transmembrane</keyword>
<evidence type="ECO:0000313" key="2">
    <source>
        <dbReference type="EMBL" id="MBB5980994.1"/>
    </source>
</evidence>
<dbReference type="Proteomes" id="UP000558997">
    <property type="component" value="Unassembled WGS sequence"/>
</dbReference>
<dbReference type="RefSeq" id="WP_184837146.1">
    <property type="nucleotide sequence ID" value="NZ_BAAAVN010000003.1"/>
</dbReference>
<feature type="transmembrane region" description="Helical" evidence="1">
    <location>
        <begin position="182"/>
        <end position="201"/>
    </location>
</feature>
<evidence type="ECO:0000313" key="3">
    <source>
        <dbReference type="Proteomes" id="UP000558997"/>
    </source>
</evidence>
<dbReference type="EMBL" id="JACHNF010000001">
    <property type="protein sequence ID" value="MBB5980994.1"/>
    <property type="molecule type" value="Genomic_DNA"/>
</dbReference>